<sequence>MTTIRLEESTDWPAIYAIYDAAFAQTAEADLVRDMESEGDLILSLLAYDGKPAGHIAYSHLALHETPSVRACVLAPLAVSPAFQNQGVGTALVRRSLQRLTDDGYDLVVVLGEPSFYGRFSFDPKLAERLKTPYDGPYLQALALSDTGKRAHGPVAYARAFAELK</sequence>
<dbReference type="GO" id="GO:0016747">
    <property type="term" value="F:acyltransferase activity, transferring groups other than amino-acyl groups"/>
    <property type="evidence" value="ECO:0007669"/>
    <property type="project" value="InterPro"/>
</dbReference>
<dbReference type="PROSITE" id="PS51186">
    <property type="entry name" value="GNAT"/>
    <property type="match status" value="1"/>
</dbReference>
<dbReference type="EMBL" id="CP016616">
    <property type="protein sequence ID" value="ANY79806.1"/>
    <property type="molecule type" value="Genomic_DNA"/>
</dbReference>
<dbReference type="SUPFAM" id="SSF55729">
    <property type="entry name" value="Acyl-CoA N-acyltransferases (Nat)"/>
    <property type="match status" value="1"/>
</dbReference>
<dbReference type="CDD" id="cd04301">
    <property type="entry name" value="NAT_SF"/>
    <property type="match status" value="1"/>
</dbReference>
<protein>
    <recommendedName>
        <fullName evidence="1">N-acetyltransferase domain-containing protein</fullName>
    </recommendedName>
</protein>
<accession>A0A1B2EIL2</accession>
<feature type="domain" description="N-acetyltransferase" evidence="1">
    <location>
        <begin position="2"/>
        <end position="145"/>
    </location>
</feature>
<organism evidence="2">
    <name type="scientific">Microvirga ossetica</name>
    <dbReference type="NCBI Taxonomy" id="1882682"/>
    <lineage>
        <taxon>Bacteria</taxon>
        <taxon>Pseudomonadati</taxon>
        <taxon>Pseudomonadota</taxon>
        <taxon>Alphaproteobacteria</taxon>
        <taxon>Hyphomicrobiales</taxon>
        <taxon>Methylobacteriaceae</taxon>
        <taxon>Microvirga</taxon>
    </lineage>
</organism>
<dbReference type="InterPro" id="IPR016181">
    <property type="entry name" value="Acyl_CoA_acyltransferase"/>
</dbReference>
<gene>
    <name evidence="2" type="ORF">BB934_17570</name>
</gene>
<evidence type="ECO:0000313" key="2">
    <source>
        <dbReference type="EMBL" id="ANY79806.1"/>
    </source>
</evidence>
<dbReference type="Pfam" id="PF00583">
    <property type="entry name" value="Acetyltransf_1"/>
    <property type="match status" value="1"/>
</dbReference>
<dbReference type="KEGG" id="moc:BB934_17570"/>
<dbReference type="OrthoDB" id="9797178at2"/>
<dbReference type="Gene3D" id="3.40.630.30">
    <property type="match status" value="1"/>
</dbReference>
<dbReference type="AlphaFoldDB" id="A0A1B2EIL2"/>
<dbReference type="InterPro" id="IPR000182">
    <property type="entry name" value="GNAT_dom"/>
</dbReference>
<name>A0A1B2EIL2_9HYPH</name>
<reference evidence="2" key="1">
    <citation type="submission" date="2016-07" db="EMBL/GenBank/DDBJ databases">
        <title>Microvirga ossetica sp. nov. a new species of rhizobia isolated from root nodules of the legume species Vicia alpestris Steven originated from North Ossetia region in the Caucasus.</title>
        <authorList>
            <person name="Safronova V.I."/>
            <person name="Kuznetsova I.G."/>
            <person name="Sazanova A.L."/>
            <person name="Belimov A."/>
            <person name="Andronov E."/>
            <person name="Osledkin Y.S."/>
            <person name="Onishchuk O.P."/>
            <person name="Kurchak O.N."/>
            <person name="Shaposhnikov A.I."/>
            <person name="Willems A."/>
            <person name="Tikhonovich I.A."/>
        </authorList>
    </citation>
    <scope>NUCLEOTIDE SEQUENCE [LARGE SCALE GENOMIC DNA]</scope>
    <source>
        <strain evidence="2">V5/3M</strain>
    </source>
</reference>
<proteinExistence type="predicted"/>
<evidence type="ECO:0000259" key="1">
    <source>
        <dbReference type="PROSITE" id="PS51186"/>
    </source>
</evidence>
<dbReference type="RefSeq" id="WP_099510827.1">
    <property type="nucleotide sequence ID" value="NZ_CP016616.1"/>
</dbReference>